<reference evidence="2" key="1">
    <citation type="journal article" date="2018" name="PLoS Negl. Trop. Dis.">
        <title>Sialome diversity of ticks revealed by RNAseq of single tick salivary glands.</title>
        <authorList>
            <person name="Perner J."/>
            <person name="Kropackova S."/>
            <person name="Kopacek P."/>
            <person name="Ribeiro J.M."/>
        </authorList>
    </citation>
    <scope>NUCLEOTIDE SEQUENCE</scope>
    <source>
        <strain evidence="2">Siblings of single egg batch collected in Ceske Budejovice</strain>
        <tissue evidence="2">Salivary glands</tissue>
    </source>
</reference>
<organism evidence="2">
    <name type="scientific">Ixodes ricinus</name>
    <name type="common">Common tick</name>
    <name type="synonym">Acarus ricinus</name>
    <dbReference type="NCBI Taxonomy" id="34613"/>
    <lineage>
        <taxon>Eukaryota</taxon>
        <taxon>Metazoa</taxon>
        <taxon>Ecdysozoa</taxon>
        <taxon>Arthropoda</taxon>
        <taxon>Chelicerata</taxon>
        <taxon>Arachnida</taxon>
        <taxon>Acari</taxon>
        <taxon>Parasitiformes</taxon>
        <taxon>Ixodida</taxon>
        <taxon>Ixodoidea</taxon>
        <taxon>Ixodidae</taxon>
        <taxon>Ixodinae</taxon>
        <taxon>Ixodes</taxon>
    </lineage>
</organism>
<keyword evidence="1" id="KW-0732">Signal</keyword>
<name>A0A147BQL8_IXORI</name>
<protein>
    <submittedName>
        <fullName evidence="2">Putative secreted protein</fullName>
    </submittedName>
</protein>
<feature type="chain" id="PRO_5007542749" evidence="1">
    <location>
        <begin position="17"/>
        <end position="84"/>
    </location>
</feature>
<proteinExistence type="predicted"/>
<sequence length="84" mass="8927">MFLMLFLVRCSSRISGLSVMGMTSRAAPAHCTVSLSSLQTQRTGQKAWARAATKPKSASRARSWGTLGGPLSRAIGYSSGCSWC</sequence>
<evidence type="ECO:0000313" key="2">
    <source>
        <dbReference type="EMBL" id="JAR93011.1"/>
    </source>
</evidence>
<evidence type="ECO:0000256" key="1">
    <source>
        <dbReference type="SAM" id="SignalP"/>
    </source>
</evidence>
<dbReference type="AlphaFoldDB" id="A0A147BQL8"/>
<feature type="signal peptide" evidence="1">
    <location>
        <begin position="1"/>
        <end position="16"/>
    </location>
</feature>
<dbReference type="EMBL" id="GEGO01002393">
    <property type="protein sequence ID" value="JAR93011.1"/>
    <property type="molecule type" value="Transcribed_RNA"/>
</dbReference>
<accession>A0A147BQL8</accession>